<organism evidence="1 2">
    <name type="scientific">Halosquirtibacter laminarini</name>
    <dbReference type="NCBI Taxonomy" id="3374600"/>
    <lineage>
        <taxon>Bacteria</taxon>
        <taxon>Pseudomonadati</taxon>
        <taxon>Bacteroidota</taxon>
        <taxon>Bacteroidia</taxon>
        <taxon>Marinilabiliales</taxon>
        <taxon>Prolixibacteraceae</taxon>
        <taxon>Halosquirtibacter</taxon>
    </lineage>
</organism>
<sequence>MRTCIIIDDEHLARKLLQGYVEKIPNLEVVETFDNAIDAITYLQDQTVDLIFLDIQMPHITGIEFIKTIKIDSKIIITSAFSEYAVDSFNYDVFDYLLKPIAFPRFFKATNKALDFIENHEEEESVKDNIIQKTQKDYLTIKADYRLYKINFEDIIYIEGQREYVTFHTKKRRITAYYSLKSLTETLPQNRFIRIHKSYIVSIASIETLEGNQLEVGGEKLPIGKSYKNDVMDIFQ</sequence>
<evidence type="ECO:0000313" key="1">
    <source>
        <dbReference type="EMBL" id="QZE15515.1"/>
    </source>
</evidence>
<evidence type="ECO:0000313" key="2">
    <source>
        <dbReference type="Proteomes" id="UP000826212"/>
    </source>
</evidence>
<name>A0AC61NPJ9_9BACT</name>
<dbReference type="EMBL" id="CP081303">
    <property type="protein sequence ID" value="QZE15515.1"/>
    <property type="molecule type" value="Genomic_DNA"/>
</dbReference>
<dbReference type="Proteomes" id="UP000826212">
    <property type="component" value="Chromosome"/>
</dbReference>
<proteinExistence type="predicted"/>
<accession>A0AC61NPJ9</accession>
<gene>
    <name evidence="1" type="ORF">K4L44_06700</name>
</gene>
<protein>
    <submittedName>
        <fullName evidence="1">LytTR family DNA-binding domain-containing protein</fullName>
    </submittedName>
</protein>
<reference evidence="1" key="1">
    <citation type="submission" date="2021-08" db="EMBL/GenBank/DDBJ databases">
        <title>Novel anaerobic bacterium isolated from sea squirt in East Sea, Republic of Korea.</title>
        <authorList>
            <person name="Nguyen T.H."/>
            <person name="Li Z."/>
            <person name="Lee Y.-J."/>
            <person name="Ko J."/>
            <person name="Kim S.-G."/>
        </authorList>
    </citation>
    <scope>NUCLEOTIDE SEQUENCE</scope>
    <source>
        <strain evidence="1">KCTC 25031</strain>
    </source>
</reference>
<keyword evidence="1" id="KW-0238">DNA-binding</keyword>
<keyword evidence="2" id="KW-1185">Reference proteome</keyword>